<dbReference type="Pfam" id="PF02698">
    <property type="entry name" value="DUF218"/>
    <property type="match status" value="1"/>
</dbReference>
<feature type="domain" description="DUF218" evidence="1">
    <location>
        <begin position="11"/>
        <end position="123"/>
    </location>
</feature>
<dbReference type="InterPro" id="IPR003848">
    <property type="entry name" value="DUF218"/>
</dbReference>
<dbReference type="PANTHER" id="PTHR30336">
    <property type="entry name" value="INNER MEMBRANE PROTEIN, PROBABLE PERMEASE"/>
    <property type="match status" value="1"/>
</dbReference>
<dbReference type="RefSeq" id="WP_087453484.1">
    <property type="nucleotide sequence ID" value="NZ_CP021417.2"/>
</dbReference>
<proteinExistence type="predicted"/>
<evidence type="ECO:0000313" key="2">
    <source>
        <dbReference type="EMBL" id="ARU45631.1"/>
    </source>
</evidence>
<name>A0A7Y4P8N7_9CORY</name>
<organism evidence="2 3">
    <name type="scientific">Corynebacterium silvaticum</name>
    <dbReference type="NCBI Taxonomy" id="2320431"/>
    <lineage>
        <taxon>Bacteria</taxon>
        <taxon>Bacillati</taxon>
        <taxon>Actinomycetota</taxon>
        <taxon>Actinomycetes</taxon>
        <taxon>Mycobacteriales</taxon>
        <taxon>Corynebacteriaceae</taxon>
        <taxon>Corynebacterium</taxon>
    </lineage>
</organism>
<dbReference type="GO" id="GO:0043164">
    <property type="term" value="P:Gram-negative-bacterium-type cell wall biogenesis"/>
    <property type="evidence" value="ECO:0007669"/>
    <property type="project" value="TreeGrafter"/>
</dbReference>
<dbReference type="InterPro" id="IPR014729">
    <property type="entry name" value="Rossmann-like_a/b/a_fold"/>
</dbReference>
<evidence type="ECO:0000313" key="3">
    <source>
        <dbReference type="Proteomes" id="UP000195652"/>
    </source>
</evidence>
<sequence>MSADFWKESTILTLGSKVRGAEPGHVLLWRLQHALELSQQTSGPVVVSGKGEAAVMGDWLVRHGLDSQRLIIEPEATSTNENLENAHALLPETRTWIVVTSDFHKLRTLAWARHLGIPITVSSAVTKPPFRVRNFVREIFALPHSLLRIAWRRVA</sequence>
<dbReference type="OrthoDB" id="4416534at2"/>
<dbReference type="EMBL" id="CP021417">
    <property type="protein sequence ID" value="ARU45631.1"/>
    <property type="molecule type" value="Genomic_DNA"/>
</dbReference>
<evidence type="ECO:0000259" key="1">
    <source>
        <dbReference type="Pfam" id="PF02698"/>
    </source>
</evidence>
<dbReference type="GO" id="GO:0005886">
    <property type="term" value="C:plasma membrane"/>
    <property type="evidence" value="ECO:0007669"/>
    <property type="project" value="TreeGrafter"/>
</dbReference>
<dbReference type="PANTHER" id="PTHR30336:SF4">
    <property type="entry name" value="ENVELOPE BIOGENESIS FACTOR ELYC"/>
    <property type="match status" value="1"/>
</dbReference>
<keyword evidence="3" id="KW-1185">Reference proteome</keyword>
<reference evidence="2 3" key="2">
    <citation type="journal article" date="2020" name="Antonie Van Leeuwenhoek">
        <title>Phylogenomic characterisation of a novel corynebacterial species pathogenic to animals.</title>
        <authorList>
            <person name="Moller J."/>
            <person name="Musella L."/>
            <person name="Melnikov V."/>
            <person name="Geissdorfer W."/>
            <person name="Burkovski A."/>
            <person name="Sangal V."/>
        </authorList>
    </citation>
    <scope>NUCLEOTIDE SEQUENCE [LARGE SCALE GENOMIC DNA]</scope>
    <source>
        <strain evidence="2 3">PO100/5</strain>
    </source>
</reference>
<dbReference type="KEGG" id="csil:CBE74_02955"/>
<gene>
    <name evidence="2" type="ORF">CBE74_02955</name>
</gene>
<reference evidence="2 3" key="1">
    <citation type="journal article" date="2014" name="BMC Vet. Res.">
        <title>First report of Corynebacterium pseudotuberculosis from caseous lymphadenitis lesions in Black Alentejano pig (Sus scrofa domesticus).</title>
        <authorList>
            <person name="Oliveira M."/>
            <person name="Barroco C."/>
            <person name="Mottola C."/>
            <person name="Santos R."/>
            <person name="Lemsaddek A."/>
            <person name="Tavares L."/>
            <person name="Semedo-Lemsaddek T."/>
        </authorList>
    </citation>
    <scope>NUCLEOTIDE SEQUENCE [LARGE SCALE GENOMIC DNA]</scope>
    <source>
        <strain evidence="2 3">PO100/5</strain>
    </source>
</reference>
<dbReference type="AlphaFoldDB" id="A0A7Y4P8N7"/>
<reference evidence="2 3" key="4">
    <citation type="journal article" date="2020" name="PLoS ONE">
        <title>Taxonomic classification of strain PO100/5 shows a broader geographic distribution and genetic markers of the recently described Corynebacterium silvaticum.</title>
        <authorList>
            <person name="Viana M.V.C."/>
            <person name="Profeta R."/>
            <person name="da Silva A.L."/>
            <person name="Hurtado R."/>
            <person name="Cerqueira J.C."/>
            <person name="Ribeiro B.F.S."/>
            <person name="Almeida M.O."/>
            <person name="Morais-Rodrigues F."/>
            <person name="Soares S.C."/>
            <person name="Oliveira M."/>
            <person name="Tavares L."/>
            <person name="Figueiredo H."/>
            <person name="Wattam A.R."/>
            <person name="Barh D."/>
            <person name="Ghosh P."/>
            <person name="Silva A."/>
            <person name="Azevedo V."/>
        </authorList>
    </citation>
    <scope>NUCLEOTIDE SEQUENCE [LARGE SCALE GENOMIC DNA]</scope>
    <source>
        <strain evidence="2 3">PO100/5</strain>
    </source>
</reference>
<dbReference type="InterPro" id="IPR051599">
    <property type="entry name" value="Cell_Envelope_Assoc"/>
</dbReference>
<dbReference type="Gene3D" id="3.40.50.620">
    <property type="entry name" value="HUPs"/>
    <property type="match status" value="1"/>
</dbReference>
<protein>
    <submittedName>
        <fullName evidence="2">YdcF family protein</fullName>
    </submittedName>
</protein>
<dbReference type="GO" id="GO:0000270">
    <property type="term" value="P:peptidoglycan metabolic process"/>
    <property type="evidence" value="ECO:0007669"/>
    <property type="project" value="TreeGrafter"/>
</dbReference>
<dbReference type="CDD" id="cd06259">
    <property type="entry name" value="YdcF-like"/>
    <property type="match status" value="1"/>
</dbReference>
<dbReference type="GeneID" id="75007239"/>
<dbReference type="Proteomes" id="UP000195652">
    <property type="component" value="Chromosome"/>
</dbReference>
<reference evidence="2 3" key="3">
    <citation type="journal article" date="2020" name="Int. J. Syst. Evol. Microbiol.">
        <title>Corynebacterium silvaticum sp. nov., a unique group of NTTB corynebacteria in wild boar and roe deer.</title>
        <authorList>
            <person name="Dangel A."/>
            <person name="Berger A."/>
            <person name="Rau J."/>
            <person name="Eisenberg T."/>
            <person name="Kampfer P."/>
            <person name="Margos G."/>
            <person name="Contzen M."/>
            <person name="Busse H.J."/>
            <person name="Konrad R."/>
            <person name="Peters M."/>
            <person name="Sting R."/>
            <person name="Sing A."/>
        </authorList>
    </citation>
    <scope>NUCLEOTIDE SEQUENCE [LARGE SCALE GENOMIC DNA]</scope>
    <source>
        <strain evidence="2 3">PO100/5</strain>
    </source>
</reference>
<accession>A0A7Y4P8N7</accession>